<comment type="caution">
    <text evidence="1">The sequence shown here is derived from an EMBL/GenBank/DDBJ whole genome shotgun (WGS) entry which is preliminary data.</text>
</comment>
<keyword evidence="2" id="KW-1185">Reference proteome</keyword>
<name>L8JW71_9BACT</name>
<dbReference type="Proteomes" id="UP000011135">
    <property type="component" value="Unassembled WGS sequence"/>
</dbReference>
<reference evidence="1 2" key="1">
    <citation type="submission" date="2012-12" db="EMBL/GenBank/DDBJ databases">
        <title>Genome assembly of Fulvivirga imtechensis AK7.</title>
        <authorList>
            <person name="Nupur N."/>
            <person name="Khatri I."/>
            <person name="Kumar R."/>
            <person name="Subramanian S."/>
            <person name="Pinnaka A."/>
        </authorList>
    </citation>
    <scope>NUCLEOTIDE SEQUENCE [LARGE SCALE GENOMIC DNA]</scope>
    <source>
        <strain evidence="1 2">AK7</strain>
    </source>
</reference>
<proteinExistence type="predicted"/>
<protein>
    <submittedName>
        <fullName evidence="1">Uncharacterized protein</fullName>
    </submittedName>
</protein>
<dbReference type="AlphaFoldDB" id="L8JW71"/>
<gene>
    <name evidence="1" type="ORF">C900_04777</name>
</gene>
<sequence>MVFLVRKILVFKKSNHFNDKLISSSILIQNLKRCFAQPYYLSI</sequence>
<organism evidence="1 2">
    <name type="scientific">Fulvivirga imtechensis AK7</name>
    <dbReference type="NCBI Taxonomy" id="1237149"/>
    <lineage>
        <taxon>Bacteria</taxon>
        <taxon>Pseudomonadati</taxon>
        <taxon>Bacteroidota</taxon>
        <taxon>Cytophagia</taxon>
        <taxon>Cytophagales</taxon>
        <taxon>Fulvivirgaceae</taxon>
        <taxon>Fulvivirga</taxon>
    </lineage>
</organism>
<evidence type="ECO:0000313" key="1">
    <source>
        <dbReference type="EMBL" id="ELR73266.1"/>
    </source>
</evidence>
<evidence type="ECO:0000313" key="2">
    <source>
        <dbReference type="Proteomes" id="UP000011135"/>
    </source>
</evidence>
<accession>L8JW71</accession>
<dbReference type="EMBL" id="AMZN01000007">
    <property type="protein sequence ID" value="ELR73266.1"/>
    <property type="molecule type" value="Genomic_DNA"/>
</dbReference>